<dbReference type="GO" id="GO:0061630">
    <property type="term" value="F:ubiquitin protein ligase activity"/>
    <property type="evidence" value="ECO:0007669"/>
    <property type="project" value="InterPro"/>
</dbReference>
<dbReference type="InterPro" id="IPR033263">
    <property type="entry name" value="RNF180"/>
</dbReference>
<sequence length="124" mass="14206">MNLISLKCRKCRNLLLNNIETPLLSGHNIIVGVEYFRKRLEQVDCLETENSLFLQEERLPGWIIEIVNEAEWQKGKLHCPSCSLRLGSFNFISGRKCACGKFVVPPIHIIKSKVDWYISSEGNS</sequence>
<dbReference type="GO" id="GO:0042415">
    <property type="term" value="P:norepinephrine metabolic process"/>
    <property type="evidence" value="ECO:0007669"/>
    <property type="project" value="TreeGrafter"/>
</dbReference>
<dbReference type="GO" id="GO:0000209">
    <property type="term" value="P:protein polyubiquitination"/>
    <property type="evidence" value="ECO:0007669"/>
    <property type="project" value="InterPro"/>
</dbReference>
<dbReference type="GO" id="GO:0032436">
    <property type="term" value="P:positive regulation of proteasomal ubiquitin-dependent protein catabolic process"/>
    <property type="evidence" value="ECO:0007669"/>
    <property type="project" value="TreeGrafter"/>
</dbReference>
<reference evidence="1" key="1">
    <citation type="journal article" date="2015" name="J. Med. Entomol.">
        <title>A Deep Insight Into the Sialotranscriptome of the Chagas Disease Vector, Panstrongylus megistus (Hemiptera: Heteroptera).</title>
        <authorList>
            <person name="Ribeiro J.M."/>
            <person name="Schwarz A."/>
            <person name="Francischetti I.M."/>
        </authorList>
    </citation>
    <scope>NUCLEOTIDE SEQUENCE</scope>
    <source>
        <tissue evidence="1">Salivary glands</tissue>
    </source>
</reference>
<accession>A0A069DVT1</accession>
<evidence type="ECO:0000313" key="1">
    <source>
        <dbReference type="EMBL" id="JAC85399.1"/>
    </source>
</evidence>
<name>A0A069DVT1_9HEMI</name>
<dbReference type="GO" id="GO:0005789">
    <property type="term" value="C:endoplasmic reticulum membrane"/>
    <property type="evidence" value="ECO:0007669"/>
    <property type="project" value="TreeGrafter"/>
</dbReference>
<proteinExistence type="evidence at transcript level"/>
<dbReference type="AlphaFoldDB" id="A0A069DVT1"/>
<protein>
    <submittedName>
        <fullName evidence="1">Putative e3 ubiquitin-protein ligase</fullName>
    </submittedName>
</protein>
<dbReference type="EMBL" id="GBGD01003490">
    <property type="protein sequence ID" value="JAC85399.1"/>
    <property type="molecule type" value="mRNA"/>
</dbReference>
<dbReference type="PANTHER" id="PTHR46717:SF1">
    <property type="entry name" value="E3 UBIQUITIN-PROTEIN LIGASE RNF180"/>
    <property type="match status" value="1"/>
</dbReference>
<organism evidence="1">
    <name type="scientific">Panstrongylus megistus</name>
    <dbReference type="NCBI Taxonomy" id="65343"/>
    <lineage>
        <taxon>Eukaryota</taxon>
        <taxon>Metazoa</taxon>
        <taxon>Ecdysozoa</taxon>
        <taxon>Arthropoda</taxon>
        <taxon>Hexapoda</taxon>
        <taxon>Insecta</taxon>
        <taxon>Pterygota</taxon>
        <taxon>Neoptera</taxon>
        <taxon>Paraneoptera</taxon>
        <taxon>Hemiptera</taxon>
        <taxon>Heteroptera</taxon>
        <taxon>Panheteroptera</taxon>
        <taxon>Cimicomorpha</taxon>
        <taxon>Reduviidae</taxon>
        <taxon>Triatominae</taxon>
        <taxon>Panstrongylus</taxon>
    </lineage>
</organism>
<dbReference type="PANTHER" id="PTHR46717">
    <property type="entry name" value="E3 UBIQUITIN-PROTEIN LIGASE RNF180"/>
    <property type="match status" value="1"/>
</dbReference>
<dbReference type="GO" id="GO:0042428">
    <property type="term" value="P:serotonin metabolic process"/>
    <property type="evidence" value="ECO:0007669"/>
    <property type="project" value="TreeGrafter"/>
</dbReference>
<dbReference type="GO" id="GO:0031624">
    <property type="term" value="F:ubiquitin conjugating enzyme binding"/>
    <property type="evidence" value="ECO:0007669"/>
    <property type="project" value="TreeGrafter"/>
</dbReference>